<dbReference type="SUPFAM" id="SSF52058">
    <property type="entry name" value="L domain-like"/>
    <property type="match status" value="1"/>
</dbReference>
<dbReference type="InterPro" id="IPR055414">
    <property type="entry name" value="LRR_R13L4/SHOC2-like"/>
</dbReference>
<evidence type="ECO:0000256" key="1">
    <source>
        <dbReference type="ARBA" id="ARBA00022614"/>
    </source>
</evidence>
<dbReference type="InterPro" id="IPR045344">
    <property type="entry name" value="C-JID"/>
</dbReference>
<dbReference type="Pfam" id="PF13855">
    <property type="entry name" value="LRR_8"/>
    <property type="match status" value="1"/>
</dbReference>
<comment type="caution">
    <text evidence="5">The sequence shown here is derived from an EMBL/GenBank/DDBJ whole genome shotgun (WGS) entry which is preliminary data.</text>
</comment>
<evidence type="ECO:0000256" key="2">
    <source>
        <dbReference type="ARBA" id="ARBA00022737"/>
    </source>
</evidence>
<dbReference type="SMART" id="SM00369">
    <property type="entry name" value="LRR_TYP"/>
    <property type="match status" value="3"/>
</dbReference>
<keyword evidence="2" id="KW-0677">Repeat</keyword>
<dbReference type="EMBL" id="AYRZ02000006">
    <property type="protein sequence ID" value="PHT79223.1"/>
    <property type="molecule type" value="Genomic_DNA"/>
</dbReference>
<dbReference type="GO" id="GO:0051707">
    <property type="term" value="P:response to other organism"/>
    <property type="evidence" value="ECO:0007669"/>
    <property type="project" value="UniProtKB-ARBA"/>
</dbReference>
<feature type="domain" description="Disease resistance R13L4/SHOC-2-like LRR" evidence="4">
    <location>
        <begin position="7"/>
        <end position="111"/>
    </location>
</feature>
<evidence type="ECO:0000313" key="5">
    <source>
        <dbReference type="EMBL" id="PHT79223.1"/>
    </source>
</evidence>
<dbReference type="AlphaFoldDB" id="A0A2G2ZB49"/>
<dbReference type="Gramene" id="PHT79223">
    <property type="protein sequence ID" value="PHT79223"/>
    <property type="gene ID" value="T459_17275"/>
</dbReference>
<dbReference type="Gene3D" id="3.80.10.10">
    <property type="entry name" value="Ribonuclease Inhibitor"/>
    <property type="match status" value="1"/>
</dbReference>
<proteinExistence type="predicted"/>
<keyword evidence="6" id="KW-1185">Reference proteome</keyword>
<dbReference type="STRING" id="4072.A0A2G2ZB49"/>
<protein>
    <recommendedName>
        <fullName evidence="7">TMV resistance protein N-like</fullName>
    </recommendedName>
</protein>
<name>A0A2G2ZB49_CAPAN</name>
<feature type="domain" description="C-JID" evidence="3">
    <location>
        <begin position="226"/>
        <end position="338"/>
    </location>
</feature>
<reference evidence="5 6" key="1">
    <citation type="journal article" date="2014" name="Nat. Genet.">
        <title>Genome sequence of the hot pepper provides insights into the evolution of pungency in Capsicum species.</title>
        <authorList>
            <person name="Kim S."/>
            <person name="Park M."/>
            <person name="Yeom S.I."/>
            <person name="Kim Y.M."/>
            <person name="Lee J.M."/>
            <person name="Lee H.A."/>
            <person name="Seo E."/>
            <person name="Choi J."/>
            <person name="Cheong K."/>
            <person name="Kim K.T."/>
            <person name="Jung K."/>
            <person name="Lee G.W."/>
            <person name="Oh S.K."/>
            <person name="Bae C."/>
            <person name="Kim S.B."/>
            <person name="Lee H.Y."/>
            <person name="Kim S.Y."/>
            <person name="Kim M.S."/>
            <person name="Kang B.C."/>
            <person name="Jo Y.D."/>
            <person name="Yang H.B."/>
            <person name="Jeong H.J."/>
            <person name="Kang W.H."/>
            <person name="Kwon J.K."/>
            <person name="Shin C."/>
            <person name="Lim J.Y."/>
            <person name="Park J.H."/>
            <person name="Huh J.H."/>
            <person name="Kim J.S."/>
            <person name="Kim B.D."/>
            <person name="Cohen O."/>
            <person name="Paran I."/>
            <person name="Suh M.C."/>
            <person name="Lee S.B."/>
            <person name="Kim Y.K."/>
            <person name="Shin Y."/>
            <person name="Noh S.J."/>
            <person name="Park J."/>
            <person name="Seo Y.S."/>
            <person name="Kwon S.Y."/>
            <person name="Kim H.A."/>
            <person name="Park J.M."/>
            <person name="Kim H.J."/>
            <person name="Choi S.B."/>
            <person name="Bosland P.W."/>
            <person name="Reeves G."/>
            <person name="Jo S.H."/>
            <person name="Lee B.W."/>
            <person name="Cho H.T."/>
            <person name="Choi H.S."/>
            <person name="Lee M.S."/>
            <person name="Yu Y."/>
            <person name="Do Choi Y."/>
            <person name="Park B.S."/>
            <person name="van Deynze A."/>
            <person name="Ashrafi H."/>
            <person name="Hill T."/>
            <person name="Kim W.T."/>
            <person name="Pai H.S."/>
            <person name="Ahn H.K."/>
            <person name="Yeam I."/>
            <person name="Giovannoni J.J."/>
            <person name="Rose J.K."/>
            <person name="Sorensen I."/>
            <person name="Lee S.J."/>
            <person name="Kim R.W."/>
            <person name="Choi I.Y."/>
            <person name="Choi B.S."/>
            <person name="Lim J.S."/>
            <person name="Lee Y.H."/>
            <person name="Choi D."/>
        </authorList>
    </citation>
    <scope>NUCLEOTIDE SEQUENCE [LARGE SCALE GENOMIC DNA]</scope>
    <source>
        <strain evidence="6">cv. CM334</strain>
    </source>
</reference>
<evidence type="ECO:0000313" key="6">
    <source>
        <dbReference type="Proteomes" id="UP000222542"/>
    </source>
</evidence>
<reference evidence="5 6" key="2">
    <citation type="journal article" date="2017" name="Genome Biol.">
        <title>New reference genome sequences of hot pepper reveal the massive evolution of plant disease-resistance genes by retroduplication.</title>
        <authorList>
            <person name="Kim S."/>
            <person name="Park J."/>
            <person name="Yeom S.I."/>
            <person name="Kim Y.M."/>
            <person name="Seo E."/>
            <person name="Kim K.T."/>
            <person name="Kim M.S."/>
            <person name="Lee J.M."/>
            <person name="Cheong K."/>
            <person name="Shin H.S."/>
            <person name="Kim S.B."/>
            <person name="Han K."/>
            <person name="Lee J."/>
            <person name="Park M."/>
            <person name="Lee H.A."/>
            <person name="Lee H.Y."/>
            <person name="Lee Y."/>
            <person name="Oh S."/>
            <person name="Lee J.H."/>
            <person name="Choi E."/>
            <person name="Choi E."/>
            <person name="Lee S.E."/>
            <person name="Jeon J."/>
            <person name="Kim H."/>
            <person name="Choi G."/>
            <person name="Song H."/>
            <person name="Lee J."/>
            <person name="Lee S.C."/>
            <person name="Kwon J.K."/>
            <person name="Lee H.Y."/>
            <person name="Koo N."/>
            <person name="Hong Y."/>
            <person name="Kim R.W."/>
            <person name="Kang W.H."/>
            <person name="Huh J.H."/>
            <person name="Kang B.C."/>
            <person name="Yang T.J."/>
            <person name="Lee Y.H."/>
            <person name="Bennetzen J.L."/>
            <person name="Choi D."/>
        </authorList>
    </citation>
    <scope>NUCLEOTIDE SEQUENCE [LARGE SCALE GENOMIC DNA]</scope>
    <source>
        <strain evidence="6">cv. CM334</strain>
    </source>
</reference>
<evidence type="ECO:0000259" key="3">
    <source>
        <dbReference type="Pfam" id="PF20160"/>
    </source>
</evidence>
<dbReference type="Pfam" id="PF23598">
    <property type="entry name" value="LRR_14"/>
    <property type="match status" value="1"/>
</dbReference>
<dbReference type="PROSITE" id="PS51450">
    <property type="entry name" value="LRR"/>
    <property type="match status" value="1"/>
</dbReference>
<dbReference type="InterPro" id="IPR003591">
    <property type="entry name" value="Leu-rich_rpt_typical-subtyp"/>
</dbReference>
<dbReference type="PANTHER" id="PTHR16083">
    <property type="entry name" value="LEUCINE RICH REPEAT CONTAINING PROTEIN"/>
    <property type="match status" value="1"/>
</dbReference>
<dbReference type="OMA" id="LEEEDWY"/>
<evidence type="ECO:0000259" key="4">
    <source>
        <dbReference type="Pfam" id="PF23598"/>
    </source>
</evidence>
<dbReference type="Proteomes" id="UP000222542">
    <property type="component" value="Unassembled WGS sequence"/>
</dbReference>
<dbReference type="PANTHER" id="PTHR16083:SF74">
    <property type="entry name" value="TIR-NBS-LRR TYPE DISEASE RESISTANCE PROTEIN"/>
    <property type="match status" value="1"/>
</dbReference>
<organism evidence="5 6">
    <name type="scientific">Capsicum annuum</name>
    <name type="common">Capsicum pepper</name>
    <dbReference type="NCBI Taxonomy" id="4072"/>
    <lineage>
        <taxon>Eukaryota</taxon>
        <taxon>Viridiplantae</taxon>
        <taxon>Streptophyta</taxon>
        <taxon>Embryophyta</taxon>
        <taxon>Tracheophyta</taxon>
        <taxon>Spermatophyta</taxon>
        <taxon>Magnoliopsida</taxon>
        <taxon>eudicotyledons</taxon>
        <taxon>Gunneridae</taxon>
        <taxon>Pentapetalae</taxon>
        <taxon>asterids</taxon>
        <taxon>lamiids</taxon>
        <taxon>Solanales</taxon>
        <taxon>Solanaceae</taxon>
        <taxon>Solanoideae</taxon>
        <taxon>Capsiceae</taxon>
        <taxon>Capsicum</taxon>
    </lineage>
</organism>
<dbReference type="GO" id="GO:0006952">
    <property type="term" value="P:defense response"/>
    <property type="evidence" value="ECO:0007669"/>
    <property type="project" value="UniProtKB-ARBA"/>
</dbReference>
<keyword evidence="1" id="KW-0433">Leucine-rich repeat</keyword>
<accession>A0A2G2ZB49</accession>
<gene>
    <name evidence="5" type="ORF">T459_17275</name>
</gene>
<dbReference type="InterPro" id="IPR032675">
    <property type="entry name" value="LRR_dom_sf"/>
</dbReference>
<dbReference type="InterPro" id="IPR001611">
    <property type="entry name" value="Leu-rich_rpt"/>
</dbReference>
<evidence type="ECO:0008006" key="7">
    <source>
        <dbReference type="Google" id="ProtNLM"/>
    </source>
</evidence>
<dbReference type="Pfam" id="PF20160">
    <property type="entry name" value="C-JID"/>
    <property type="match status" value="1"/>
</dbReference>
<sequence>MELLSELLLARTAIWELPPSIGQLSGVSLLDLRSCEKLVRLPGSVSKMRKLKILIVKGCSRLPNFPETLGDLNQMEELYAGNSAIWKLSDSIGNLSKLKVLSLRRGRKVKHQTSCSLMLPSYWGFYGLRELKSLDLSGCNLSDNLTVALTNLPSLVELNLSRNKFISLPDSIRQLSHLRYLDITHCQELEQLPTLPPNIEDYMQKIFWPNDTSLNSDYRVTFSMVFPERAILTWFKHQSIEEKMLFRLPIGWYNEKFKGFAICCVTTMGKGVCSPDSGLSAKYDYTFIKARLKCNDQLENLKVSGTSVGDINHYSLFEASIQGRIVRQWGVDLIYEDEGIISKSSSLEMLRLEEEDWYCSDCYDGDD</sequence>